<comment type="caution">
    <text evidence="1">The sequence shown here is derived from an EMBL/GenBank/DDBJ whole genome shotgun (WGS) entry which is preliminary data.</text>
</comment>
<dbReference type="SFLD" id="SFLDG01129">
    <property type="entry name" value="C1.5:_HAD__Beta-PGM__Phosphata"/>
    <property type="match status" value="1"/>
</dbReference>
<dbReference type="SFLD" id="SFLDS00003">
    <property type="entry name" value="Haloacid_Dehalogenase"/>
    <property type="match status" value="1"/>
</dbReference>
<dbReference type="RefSeq" id="WP_123048759.1">
    <property type="nucleotide sequence ID" value="NZ_PTJO01000006.1"/>
</dbReference>
<dbReference type="AlphaFoldDB" id="A0A3M8K6P7"/>
<sequence length="193" mass="21480">MNAVLFDLFGVFLKPRTETERIRVENAVGADARIWPIYEELRPAYDRGDIGDERFWRQLQVRAGLEPLDIYEAVVADWATSIEANPEMVELIDSLDDADICAGVLANIPLGLAKKVRAKHRWLDYFDAVVFSCDIGVIKPDPRMYAVAVDAMGVHAKDIIYFSDNPRNVLAAQEAGLQAILFTGPDSVRSALA</sequence>
<dbReference type="CDD" id="cd02603">
    <property type="entry name" value="HAD_sEH-N_like"/>
    <property type="match status" value="1"/>
</dbReference>
<dbReference type="NCBIfam" id="TIGR01509">
    <property type="entry name" value="HAD-SF-IA-v3"/>
    <property type="match status" value="1"/>
</dbReference>
<protein>
    <submittedName>
        <fullName evidence="1">HAD family hydrolase</fullName>
    </submittedName>
</protein>
<dbReference type="PRINTS" id="PR00413">
    <property type="entry name" value="HADHALOGNASE"/>
</dbReference>
<evidence type="ECO:0000313" key="1">
    <source>
        <dbReference type="EMBL" id="RNE48184.1"/>
    </source>
</evidence>
<dbReference type="PANTHER" id="PTHR43611">
    <property type="entry name" value="ALPHA-D-GLUCOSE 1-PHOSPHATE PHOSPHATASE"/>
    <property type="match status" value="1"/>
</dbReference>
<dbReference type="InterPro" id="IPR006439">
    <property type="entry name" value="HAD-SF_hydro_IA"/>
</dbReference>
<keyword evidence="2" id="KW-1185">Reference proteome</keyword>
<keyword evidence="1" id="KW-0378">Hydrolase</keyword>
<dbReference type="SUPFAM" id="SSF56784">
    <property type="entry name" value="HAD-like"/>
    <property type="match status" value="1"/>
</dbReference>
<dbReference type="InterPro" id="IPR023214">
    <property type="entry name" value="HAD_sf"/>
</dbReference>
<dbReference type="GO" id="GO:0016787">
    <property type="term" value="F:hydrolase activity"/>
    <property type="evidence" value="ECO:0007669"/>
    <property type="project" value="UniProtKB-KW"/>
</dbReference>
<evidence type="ECO:0000313" key="2">
    <source>
        <dbReference type="Proteomes" id="UP000266975"/>
    </source>
</evidence>
<dbReference type="Gene3D" id="3.40.50.1000">
    <property type="entry name" value="HAD superfamily/HAD-like"/>
    <property type="match status" value="1"/>
</dbReference>
<dbReference type="InterPro" id="IPR036412">
    <property type="entry name" value="HAD-like_sf"/>
</dbReference>
<reference evidence="1 2" key="1">
    <citation type="submission" date="2018-02" db="EMBL/GenBank/DDBJ databases">
        <title>Corynebacterium alimpuense sp. nov., a marine obligate actinomycete isolated from sediments of Valparaiso bay, Chile.</title>
        <authorList>
            <person name="Claverias F."/>
            <person name="Gonzales-Siles L."/>
            <person name="Salva-Serra F."/>
            <person name="Inganaes E."/>
            <person name="Molin K."/>
            <person name="Cumsille A."/>
            <person name="Undabarrena A."/>
            <person name="Couve E."/>
            <person name="Moore E.R.B."/>
            <person name="Gomila M."/>
            <person name="Camara B."/>
        </authorList>
    </citation>
    <scope>NUCLEOTIDE SEQUENCE [LARGE SCALE GENOMIC DNA]</scope>
    <source>
        <strain evidence="1 2">CCUG 69366</strain>
    </source>
</reference>
<accession>A0A3M8K6P7</accession>
<dbReference type="PANTHER" id="PTHR43611:SF3">
    <property type="entry name" value="FLAVIN MONONUCLEOTIDE HYDROLASE 1, CHLOROPLATIC"/>
    <property type="match status" value="1"/>
</dbReference>
<name>A0A3M8K6P7_9CORY</name>
<dbReference type="OrthoDB" id="9797415at2"/>
<dbReference type="EMBL" id="PTJO01000006">
    <property type="protein sequence ID" value="RNE48184.1"/>
    <property type="molecule type" value="Genomic_DNA"/>
</dbReference>
<organism evidence="1 2">
    <name type="scientific">Corynebacterium alimapuense</name>
    <dbReference type="NCBI Taxonomy" id="1576874"/>
    <lineage>
        <taxon>Bacteria</taxon>
        <taxon>Bacillati</taxon>
        <taxon>Actinomycetota</taxon>
        <taxon>Actinomycetes</taxon>
        <taxon>Mycobacteriales</taxon>
        <taxon>Corynebacteriaceae</taxon>
        <taxon>Corynebacterium</taxon>
    </lineage>
</organism>
<dbReference type="Pfam" id="PF00702">
    <property type="entry name" value="Hydrolase"/>
    <property type="match status" value="1"/>
</dbReference>
<proteinExistence type="predicted"/>
<dbReference type="Proteomes" id="UP000266975">
    <property type="component" value="Unassembled WGS sequence"/>
</dbReference>
<gene>
    <name evidence="1" type="ORF">C5L39_09980</name>
</gene>